<organism evidence="4 5">
    <name type="scientific">Methanolobus profundi</name>
    <dbReference type="NCBI Taxonomy" id="487685"/>
    <lineage>
        <taxon>Archaea</taxon>
        <taxon>Methanobacteriati</taxon>
        <taxon>Methanobacteriota</taxon>
        <taxon>Stenosarchaea group</taxon>
        <taxon>Methanomicrobia</taxon>
        <taxon>Methanosarcinales</taxon>
        <taxon>Methanosarcinaceae</taxon>
        <taxon>Methanolobus</taxon>
    </lineage>
</organism>
<feature type="domain" description="Dystroglycan-type cadherin-like" evidence="3">
    <location>
        <begin position="22"/>
        <end position="113"/>
    </location>
</feature>
<dbReference type="AlphaFoldDB" id="A0A1I4U9B2"/>
<dbReference type="Gene3D" id="2.60.40.10">
    <property type="entry name" value="Immunoglobulins"/>
    <property type="match status" value="6"/>
</dbReference>
<dbReference type="InterPro" id="IPR006644">
    <property type="entry name" value="Cadg"/>
</dbReference>
<evidence type="ECO:0000256" key="1">
    <source>
        <dbReference type="SAM" id="MobiDB-lite"/>
    </source>
</evidence>
<dbReference type="STRING" id="487685.SAMN04488696_2633"/>
<dbReference type="OrthoDB" id="137612at2157"/>
<accession>A0A1I4U9B2</accession>
<feature type="compositionally biased region" description="Low complexity" evidence="1">
    <location>
        <begin position="550"/>
        <end position="565"/>
    </location>
</feature>
<dbReference type="SUPFAM" id="SSF49313">
    <property type="entry name" value="Cadherin-like"/>
    <property type="match status" value="5"/>
</dbReference>
<dbReference type="Proteomes" id="UP000198535">
    <property type="component" value="Unassembled WGS sequence"/>
</dbReference>
<dbReference type="Pfam" id="PF05345">
    <property type="entry name" value="He_PIG"/>
    <property type="match status" value="4"/>
</dbReference>
<dbReference type="InterPro" id="IPR013783">
    <property type="entry name" value="Ig-like_fold"/>
</dbReference>
<dbReference type="CDD" id="cd11304">
    <property type="entry name" value="Cadherin_repeat"/>
    <property type="match status" value="1"/>
</dbReference>
<keyword evidence="2" id="KW-1133">Transmembrane helix</keyword>
<keyword evidence="2" id="KW-0812">Transmembrane</keyword>
<dbReference type="SUPFAM" id="SSF49299">
    <property type="entry name" value="PKD domain"/>
    <property type="match status" value="1"/>
</dbReference>
<keyword evidence="2" id="KW-0472">Membrane</keyword>
<keyword evidence="5" id="KW-1185">Reference proteome</keyword>
<feature type="transmembrane region" description="Helical" evidence="2">
    <location>
        <begin position="773"/>
        <end position="792"/>
    </location>
</feature>
<dbReference type="GO" id="GO:0005509">
    <property type="term" value="F:calcium ion binding"/>
    <property type="evidence" value="ECO:0007669"/>
    <property type="project" value="InterPro"/>
</dbReference>
<evidence type="ECO:0000256" key="2">
    <source>
        <dbReference type="SAM" id="Phobius"/>
    </source>
</evidence>
<feature type="domain" description="Dystroglycan-type cadherin-like" evidence="3">
    <location>
        <begin position="467"/>
        <end position="558"/>
    </location>
</feature>
<proteinExistence type="predicted"/>
<dbReference type="GO" id="GO:0016020">
    <property type="term" value="C:membrane"/>
    <property type="evidence" value="ECO:0007669"/>
    <property type="project" value="InterPro"/>
</dbReference>
<protein>
    <submittedName>
        <fullName evidence="4">PGF-pre-PGF domain-containing protein</fullName>
    </submittedName>
</protein>
<dbReference type="SMART" id="SM00736">
    <property type="entry name" value="CADG"/>
    <property type="match status" value="3"/>
</dbReference>
<dbReference type="RefSeq" id="WP_091937669.1">
    <property type="nucleotide sequence ID" value="NZ_FOUJ01000006.1"/>
</dbReference>
<evidence type="ECO:0000313" key="5">
    <source>
        <dbReference type="Proteomes" id="UP000198535"/>
    </source>
</evidence>
<evidence type="ECO:0000313" key="4">
    <source>
        <dbReference type="EMBL" id="SFM85390.1"/>
    </source>
</evidence>
<name>A0A1I4U9B2_9EURY</name>
<feature type="region of interest" description="Disordered" evidence="1">
    <location>
        <begin position="550"/>
        <end position="573"/>
    </location>
</feature>
<reference evidence="5" key="1">
    <citation type="submission" date="2016-10" db="EMBL/GenBank/DDBJ databases">
        <authorList>
            <person name="Varghese N."/>
            <person name="Submissions S."/>
        </authorList>
    </citation>
    <scope>NUCLEOTIDE SEQUENCE [LARGE SCALE GENOMIC DNA]</scope>
    <source>
        <strain evidence="5">Mob M</strain>
    </source>
</reference>
<dbReference type="InterPro" id="IPR035986">
    <property type="entry name" value="PKD_dom_sf"/>
</dbReference>
<evidence type="ECO:0000259" key="3">
    <source>
        <dbReference type="SMART" id="SM00736"/>
    </source>
</evidence>
<dbReference type="NCBIfam" id="TIGR04213">
    <property type="entry name" value="PGF_pre_PGF"/>
    <property type="match status" value="1"/>
</dbReference>
<dbReference type="InterPro" id="IPR026453">
    <property type="entry name" value="PGF_pre_PGF"/>
</dbReference>
<sequence length="816" mass="88681">MIILFIIIFSQTTALAALVDTPVLDVIGDRSVSENSMLTFTLSAEDPENDTLTFSSPDIASLGATLDASSGLFEWTPTYDQAGSYLVQFVVSDGSYIDSEYITITVNNANRLPVFSAIDDTQVDENVPVQLTLEATDEDSDILAFSKDASFGTLEGNVFTWTPDYDDQGEHTIVFSVTDGSSSVTQTALINVSNVNRAPVLYSVSDVSVPENTPVTIQLNGFDADGDDITYSVGSLPAGAVFDENTGLFQWSEPGSAAKYVLTFSVSDGIGSDSFTSMIVIDNSNSAPVMDSIGSQSIDENSELSFEITAADDKTKKLSFSFPDGFPSDPTVTMGSNSIQISWIPSYEEAGSYKTEFKVSDGTYSTYQVVDIVVNDVNRAPVIDAVADYSVIENGLQYINMSATDQDGDTLTYSTNSSLGIVRGNTFICTTDYTDAGVYTVEYTVSDGILSNSTTAKITVTDSNMPPKLNSISPREAVIDKELEFSLSVSDEDEGQTFSYKALDLPVNASLDEDTGTFEWTPSSDDIGDYSVSFYVSDSSQEDYETVSITVTETSSSSTSTTSSSSGGGGGGSMTTGELYENIVLKDYVLKSVIRETETVFSFEEEANSITSISFTSKLNAGQVKAMIEMLKGTSSLVDEAAPGTVYKNLNIWVGDSKFSSDTLSDILIEFKVERSWIESDDRDPELVELYRYSDSSWNSLETSLVDEDEDYFYYETETPGFSSFAIVIPPEISEITMSENSTQINETMMSIDDEIPTGESGYAASQESKRSIVLFLLIGVIGSIVAIGYKYRSHYDELYKQIGNPDGKRYRRLKK</sequence>
<gene>
    <name evidence="4" type="ORF">SAMN04488696_2633</name>
</gene>
<dbReference type="InterPro" id="IPR015919">
    <property type="entry name" value="Cadherin-like_sf"/>
</dbReference>
<feature type="domain" description="Dystroglycan-type cadherin-like" evidence="3">
    <location>
        <begin position="114"/>
        <end position="199"/>
    </location>
</feature>
<dbReference type="Pfam" id="PF17963">
    <property type="entry name" value="Big_9"/>
    <property type="match status" value="2"/>
</dbReference>
<dbReference type="EMBL" id="FOUJ01000006">
    <property type="protein sequence ID" value="SFM85390.1"/>
    <property type="molecule type" value="Genomic_DNA"/>
</dbReference>